<name>A0A1R3IFJ0_COCAP</name>
<proteinExistence type="predicted"/>
<accession>A0A1R3IFJ0</accession>
<evidence type="ECO:0000313" key="3">
    <source>
        <dbReference type="Proteomes" id="UP000188268"/>
    </source>
</evidence>
<sequence length="45" mass="4695">MSDSNGKALLRGGGRLAPLSHNKYGCQRGREYAGGILPVPVPDGE</sequence>
<organism evidence="2 3">
    <name type="scientific">Corchorus capsularis</name>
    <name type="common">Jute</name>
    <dbReference type="NCBI Taxonomy" id="210143"/>
    <lineage>
        <taxon>Eukaryota</taxon>
        <taxon>Viridiplantae</taxon>
        <taxon>Streptophyta</taxon>
        <taxon>Embryophyta</taxon>
        <taxon>Tracheophyta</taxon>
        <taxon>Spermatophyta</taxon>
        <taxon>Magnoliopsida</taxon>
        <taxon>eudicotyledons</taxon>
        <taxon>Gunneridae</taxon>
        <taxon>Pentapetalae</taxon>
        <taxon>rosids</taxon>
        <taxon>malvids</taxon>
        <taxon>Malvales</taxon>
        <taxon>Malvaceae</taxon>
        <taxon>Grewioideae</taxon>
        <taxon>Apeibeae</taxon>
        <taxon>Corchorus</taxon>
    </lineage>
</organism>
<feature type="region of interest" description="Disordered" evidence="1">
    <location>
        <begin position="1"/>
        <end position="26"/>
    </location>
</feature>
<protein>
    <submittedName>
        <fullName evidence="2">Uncharacterized protein</fullName>
    </submittedName>
</protein>
<dbReference type="Proteomes" id="UP000188268">
    <property type="component" value="Unassembled WGS sequence"/>
</dbReference>
<evidence type="ECO:0000256" key="1">
    <source>
        <dbReference type="SAM" id="MobiDB-lite"/>
    </source>
</evidence>
<reference evidence="2 3" key="1">
    <citation type="submission" date="2013-09" db="EMBL/GenBank/DDBJ databases">
        <title>Corchorus capsularis genome sequencing.</title>
        <authorList>
            <person name="Alam M."/>
            <person name="Haque M.S."/>
            <person name="Islam M.S."/>
            <person name="Emdad E.M."/>
            <person name="Islam M.M."/>
            <person name="Ahmed B."/>
            <person name="Halim A."/>
            <person name="Hossen Q.M.M."/>
            <person name="Hossain M.Z."/>
            <person name="Ahmed R."/>
            <person name="Khan M.M."/>
            <person name="Islam R."/>
            <person name="Rashid M.M."/>
            <person name="Khan S.A."/>
            <person name="Rahman M.S."/>
            <person name="Alam M."/>
        </authorList>
    </citation>
    <scope>NUCLEOTIDE SEQUENCE [LARGE SCALE GENOMIC DNA]</scope>
    <source>
        <strain evidence="3">cv. CVL-1</strain>
        <tissue evidence="2">Whole seedling</tissue>
    </source>
</reference>
<dbReference type="AlphaFoldDB" id="A0A1R3IFJ0"/>
<comment type="caution">
    <text evidence="2">The sequence shown here is derived from an EMBL/GenBank/DDBJ whole genome shotgun (WGS) entry which is preliminary data.</text>
</comment>
<dbReference type="EMBL" id="AWWV01010175">
    <property type="protein sequence ID" value="OMO81352.1"/>
    <property type="molecule type" value="Genomic_DNA"/>
</dbReference>
<dbReference type="Gramene" id="OMO81352">
    <property type="protein sequence ID" value="OMO81352"/>
    <property type="gene ID" value="CCACVL1_12459"/>
</dbReference>
<gene>
    <name evidence="2" type="ORF">CCACVL1_12459</name>
</gene>
<evidence type="ECO:0000313" key="2">
    <source>
        <dbReference type="EMBL" id="OMO81352.1"/>
    </source>
</evidence>
<keyword evidence="3" id="KW-1185">Reference proteome</keyword>